<comment type="similarity">
    <text evidence="2">Belongs to the ABC transporter superfamily.</text>
</comment>
<dbReference type="InterPro" id="IPR017871">
    <property type="entry name" value="ABC_transporter-like_CS"/>
</dbReference>
<evidence type="ECO:0000256" key="4">
    <source>
        <dbReference type="ARBA" id="ARBA00022475"/>
    </source>
</evidence>
<dbReference type="InterPro" id="IPR050095">
    <property type="entry name" value="ECF_ABC_transporter_ATP-bd"/>
</dbReference>
<dbReference type="CDD" id="cd03225">
    <property type="entry name" value="ABC_cobalt_CbiO_domain1"/>
    <property type="match status" value="1"/>
</dbReference>
<protein>
    <submittedName>
        <fullName evidence="10">Energy-coupling factor transporter ATPase</fullName>
    </submittedName>
</protein>
<keyword evidence="3" id="KW-0813">Transport</keyword>
<keyword evidence="4" id="KW-1003">Cell membrane</keyword>
<dbReference type="InterPro" id="IPR027417">
    <property type="entry name" value="P-loop_NTPase"/>
</dbReference>
<evidence type="ECO:0000256" key="5">
    <source>
        <dbReference type="ARBA" id="ARBA00022741"/>
    </source>
</evidence>
<evidence type="ECO:0000259" key="9">
    <source>
        <dbReference type="PROSITE" id="PS50893"/>
    </source>
</evidence>
<dbReference type="GO" id="GO:0042626">
    <property type="term" value="F:ATPase-coupled transmembrane transporter activity"/>
    <property type="evidence" value="ECO:0007669"/>
    <property type="project" value="TreeGrafter"/>
</dbReference>
<reference evidence="10 11" key="1">
    <citation type="submission" date="2017-05" db="EMBL/GenBank/DDBJ databases">
        <title>Butyricicoccus porcorum sp. nov. a butyrate-producing bacterium from the swine intestinal tract.</title>
        <authorList>
            <person name="Trachsel J."/>
            <person name="Humphrey S."/>
            <person name="Allen H.K."/>
        </authorList>
    </citation>
    <scope>NUCLEOTIDE SEQUENCE [LARGE SCALE GENOMIC DNA]</scope>
    <source>
        <strain evidence="10">BB10</strain>
    </source>
</reference>
<dbReference type="PANTHER" id="PTHR43553:SF24">
    <property type="entry name" value="ENERGY-COUPLING FACTOR TRANSPORTER ATP-BINDING PROTEIN ECFA1"/>
    <property type="match status" value="1"/>
</dbReference>
<evidence type="ECO:0000256" key="3">
    <source>
        <dbReference type="ARBA" id="ARBA00022448"/>
    </source>
</evidence>
<dbReference type="EMBL" id="NHOC01000001">
    <property type="protein sequence ID" value="OUM21832.1"/>
    <property type="molecule type" value="Genomic_DNA"/>
</dbReference>
<dbReference type="Pfam" id="PF00005">
    <property type="entry name" value="ABC_tran"/>
    <property type="match status" value="1"/>
</dbReference>
<comment type="subcellular location">
    <subcellularLocation>
        <location evidence="1">Cell membrane</location>
        <topology evidence="1">Peripheral membrane protein</topology>
    </subcellularLocation>
</comment>
<proteinExistence type="inferred from homology"/>
<evidence type="ECO:0000256" key="6">
    <source>
        <dbReference type="ARBA" id="ARBA00022840"/>
    </source>
</evidence>
<dbReference type="RefSeq" id="WP_087016859.1">
    <property type="nucleotide sequence ID" value="NZ_CP178353.1"/>
</dbReference>
<dbReference type="GO" id="GO:0016887">
    <property type="term" value="F:ATP hydrolysis activity"/>
    <property type="evidence" value="ECO:0007669"/>
    <property type="project" value="InterPro"/>
</dbReference>
<dbReference type="AlphaFoldDB" id="A0A252F7Y3"/>
<evidence type="ECO:0000256" key="8">
    <source>
        <dbReference type="ARBA" id="ARBA00023136"/>
    </source>
</evidence>
<evidence type="ECO:0000256" key="7">
    <source>
        <dbReference type="ARBA" id="ARBA00022967"/>
    </source>
</evidence>
<dbReference type="InterPro" id="IPR003593">
    <property type="entry name" value="AAA+_ATPase"/>
</dbReference>
<feature type="domain" description="ABC transporter" evidence="9">
    <location>
        <begin position="5"/>
        <end position="243"/>
    </location>
</feature>
<keyword evidence="11" id="KW-1185">Reference proteome</keyword>
<name>A0A252F7Y3_9FIRM</name>
<organism evidence="10 11">
    <name type="scientific">Butyricicoccus porcorum</name>
    <dbReference type="NCBI Taxonomy" id="1945634"/>
    <lineage>
        <taxon>Bacteria</taxon>
        <taxon>Bacillati</taxon>
        <taxon>Bacillota</taxon>
        <taxon>Clostridia</taxon>
        <taxon>Eubacteriales</taxon>
        <taxon>Butyricicoccaceae</taxon>
        <taxon>Butyricicoccus</taxon>
    </lineage>
</organism>
<evidence type="ECO:0000313" key="10">
    <source>
        <dbReference type="EMBL" id="OUM21832.1"/>
    </source>
</evidence>
<dbReference type="InterPro" id="IPR003439">
    <property type="entry name" value="ABC_transporter-like_ATP-bd"/>
</dbReference>
<dbReference type="GO" id="GO:0043190">
    <property type="term" value="C:ATP-binding cassette (ABC) transporter complex"/>
    <property type="evidence" value="ECO:0007669"/>
    <property type="project" value="TreeGrafter"/>
</dbReference>
<keyword evidence="5" id="KW-0547">Nucleotide-binding</keyword>
<dbReference type="OrthoDB" id="9784332at2"/>
<dbReference type="InterPro" id="IPR015856">
    <property type="entry name" value="ABC_transpr_CbiO/EcfA_su"/>
</dbReference>
<evidence type="ECO:0000256" key="1">
    <source>
        <dbReference type="ARBA" id="ARBA00004202"/>
    </source>
</evidence>
<dbReference type="InterPro" id="IPR030947">
    <property type="entry name" value="EcfA_1"/>
</dbReference>
<dbReference type="NCBIfam" id="TIGR04520">
    <property type="entry name" value="ECF_ATPase_1"/>
    <property type="match status" value="1"/>
</dbReference>
<evidence type="ECO:0000313" key="11">
    <source>
        <dbReference type="Proteomes" id="UP000194903"/>
    </source>
</evidence>
<dbReference type="Gene3D" id="3.40.50.300">
    <property type="entry name" value="P-loop containing nucleotide triphosphate hydrolases"/>
    <property type="match status" value="1"/>
</dbReference>
<gene>
    <name evidence="10" type="ORF">CBW42_00995</name>
</gene>
<dbReference type="PANTHER" id="PTHR43553">
    <property type="entry name" value="HEAVY METAL TRANSPORTER"/>
    <property type="match status" value="1"/>
</dbReference>
<keyword evidence="7" id="KW-1278">Translocase</keyword>
<evidence type="ECO:0000256" key="2">
    <source>
        <dbReference type="ARBA" id="ARBA00005417"/>
    </source>
</evidence>
<dbReference type="SUPFAM" id="SSF52540">
    <property type="entry name" value="P-loop containing nucleoside triphosphate hydrolases"/>
    <property type="match status" value="1"/>
</dbReference>
<dbReference type="Proteomes" id="UP000194903">
    <property type="component" value="Unassembled WGS sequence"/>
</dbReference>
<dbReference type="SMART" id="SM00382">
    <property type="entry name" value="AAA"/>
    <property type="match status" value="1"/>
</dbReference>
<dbReference type="PROSITE" id="PS00211">
    <property type="entry name" value="ABC_TRANSPORTER_1"/>
    <property type="match status" value="1"/>
</dbReference>
<sequence length="285" mass="31500">MSEMIQAENLTFRYTDFSHTTHLALDGVNLTIPYGQFAAILGRNGSGKSTFAKNCNAIALPSGGRVLVDGIDTMQPDRIWDIRRACSMVFQNPDNQIVATVVEEDVAFGLENMGVPPKEIRRRVNEALRMVGMYEYRMHAPHLLSGGQKQRVAIAGVLAMEPKCIVLDEPTAMLDPRGRADVMHVLHRLHEEKGITIVLITHHMDEAVQAQRVAVLDSGHLILDGTPREIFVQTEKLHSLGLTAPQSVQLLEALNRQAHAGLETDALTVEECADRLEAWLKGGRT</sequence>
<dbReference type="FunFam" id="3.40.50.300:FF:000224">
    <property type="entry name" value="Energy-coupling factor transporter ATP-binding protein EcfA"/>
    <property type="match status" value="1"/>
</dbReference>
<keyword evidence="8" id="KW-0472">Membrane</keyword>
<accession>A0A252F7Y3</accession>
<dbReference type="GO" id="GO:0005524">
    <property type="term" value="F:ATP binding"/>
    <property type="evidence" value="ECO:0007669"/>
    <property type="project" value="UniProtKB-KW"/>
</dbReference>
<keyword evidence="6" id="KW-0067">ATP-binding</keyword>
<dbReference type="PROSITE" id="PS50893">
    <property type="entry name" value="ABC_TRANSPORTER_2"/>
    <property type="match status" value="1"/>
</dbReference>
<comment type="caution">
    <text evidence="10">The sequence shown here is derived from an EMBL/GenBank/DDBJ whole genome shotgun (WGS) entry which is preliminary data.</text>
</comment>
<dbReference type="NCBIfam" id="NF010167">
    <property type="entry name" value="PRK13648.1"/>
    <property type="match status" value="1"/>
</dbReference>